<feature type="signal peptide" evidence="1">
    <location>
        <begin position="1"/>
        <end position="31"/>
    </location>
</feature>
<keyword evidence="1" id="KW-0732">Signal</keyword>
<evidence type="ECO:0000256" key="1">
    <source>
        <dbReference type="SAM" id="SignalP"/>
    </source>
</evidence>
<dbReference type="InterPro" id="IPR010344">
    <property type="entry name" value="YbjH"/>
</dbReference>
<comment type="caution">
    <text evidence="2">The sequence shown here is derived from an EMBL/GenBank/DDBJ whole genome shotgun (WGS) entry which is preliminary data.</text>
</comment>
<dbReference type="Pfam" id="PF06082">
    <property type="entry name" value="YjbH"/>
    <property type="match status" value="1"/>
</dbReference>
<evidence type="ECO:0000313" key="2">
    <source>
        <dbReference type="EMBL" id="GAA4939785.1"/>
    </source>
</evidence>
<dbReference type="AlphaFoldDB" id="A0AAV3U1F5"/>
<proteinExistence type="predicted"/>
<feature type="chain" id="PRO_5043584882" evidence="1">
    <location>
        <begin position="32"/>
        <end position="684"/>
    </location>
</feature>
<evidence type="ECO:0000313" key="3">
    <source>
        <dbReference type="Proteomes" id="UP001409585"/>
    </source>
</evidence>
<name>A0AAV3U1F5_9ALTE</name>
<gene>
    <name evidence="2" type="ORF">GCM10025791_17580</name>
</gene>
<protein>
    <submittedName>
        <fullName evidence="2">YjbH domain-containing protein</fullName>
    </submittedName>
</protein>
<dbReference type="EMBL" id="BAABLX010000009">
    <property type="protein sequence ID" value="GAA4939785.1"/>
    <property type="molecule type" value="Genomic_DNA"/>
</dbReference>
<keyword evidence="3" id="KW-1185">Reference proteome</keyword>
<organism evidence="2 3">
    <name type="scientific">Halioxenophilus aromaticivorans</name>
    <dbReference type="NCBI Taxonomy" id="1306992"/>
    <lineage>
        <taxon>Bacteria</taxon>
        <taxon>Pseudomonadati</taxon>
        <taxon>Pseudomonadota</taxon>
        <taxon>Gammaproteobacteria</taxon>
        <taxon>Alteromonadales</taxon>
        <taxon>Alteromonadaceae</taxon>
        <taxon>Halioxenophilus</taxon>
    </lineage>
</organism>
<accession>A0AAV3U1F5</accession>
<dbReference type="Proteomes" id="UP001409585">
    <property type="component" value="Unassembled WGS sequence"/>
</dbReference>
<sequence>MYSYRRMDANFKRSLSGRLAFTILLTASAHALGSASNYGTTGLATIPSAYMAEDAALSFSASSVKDYDYYNLTYQAFPWLEATFRYRRVKDVTRNIWTDYYDRNFAAKVRLIEEGYYTPQVSTGMRDFVGTGLVGAEYIVASKNVGSFEVHFGLGWGDLAGDDNIKNPLTNLRNSFSTRQDNGNRGNQAGTIPTGSAFQGEHIGWFGGIKYRIPKLPVNIFIERNPEYNRNDVRNFGIDKPSSDISIGAEWQPTPNLSIGTAYQQGDNWSVKFDYKVATNRRTTKQKTYYRNLQSLISNARSDNWYVNLLTDMENEGLLLVNGSLTGDEQKAQLTIGNTQYRNWDQAIDLATSLADLNLPPTVKTIEFTVAENGYAARTITVTRPTFKVLTEQLDTLKIYPDNLPTKNYTLPDYATNYVQNQIAFDIGLAPRIQLFDPDEPIRYGLAIGANTRVALPLNWVLNGSYTYLIDQNFDQSNRRSGSTLPHVRTDIVDYLNDTDRLQTLYVEKRVSAKNTYSRVFGGILEEMFAGIGGETLYREYNSRLAFGVSYAWVAQREASSDFGLRDYNTFTGFLSAYWATPFYNYDFAVHIGQYLAKDKGATLEVTRRFNNGWEIKAWATKTDVSSEDFGEGSFDKGIGLTMPLNAIFGSRKNTSLTIRPVQRDGGQTLNNAPGSIWNQTLKK</sequence>
<reference evidence="3" key="1">
    <citation type="journal article" date="2019" name="Int. J. Syst. Evol. Microbiol.">
        <title>The Global Catalogue of Microorganisms (GCM) 10K type strain sequencing project: providing services to taxonomists for standard genome sequencing and annotation.</title>
        <authorList>
            <consortium name="The Broad Institute Genomics Platform"/>
            <consortium name="The Broad Institute Genome Sequencing Center for Infectious Disease"/>
            <person name="Wu L."/>
            <person name="Ma J."/>
        </authorList>
    </citation>
    <scope>NUCLEOTIDE SEQUENCE [LARGE SCALE GENOMIC DNA]</scope>
    <source>
        <strain evidence="3">JCM 19134</strain>
    </source>
</reference>
<dbReference type="RefSeq" id="WP_390517760.1">
    <property type="nucleotide sequence ID" value="NZ_AP031496.1"/>
</dbReference>